<dbReference type="EMBL" id="SNUZ01000019">
    <property type="protein sequence ID" value="MCL3788632.1"/>
    <property type="molecule type" value="Genomic_DNA"/>
</dbReference>
<feature type="transmembrane region" description="Helical" evidence="1">
    <location>
        <begin position="59"/>
        <end position="79"/>
    </location>
</feature>
<reference evidence="3 4" key="1">
    <citation type="submission" date="2019-03" db="EMBL/GenBank/DDBJ databases">
        <authorList>
            <person name="Molinero N."/>
            <person name="Sanchez B."/>
            <person name="Walker A."/>
            <person name="Duncan S."/>
            <person name="Delgado S."/>
            <person name="Margolles A."/>
        </authorList>
    </citation>
    <scope>NUCLEOTIDE SEQUENCE [LARGE SCALE GENOMIC DNA]</scope>
    <source>
        <strain evidence="3 4">IPLA60002</strain>
    </source>
</reference>
<evidence type="ECO:0000259" key="2">
    <source>
        <dbReference type="Pfam" id="PF03703"/>
    </source>
</evidence>
<keyword evidence="1" id="KW-0812">Transmembrane</keyword>
<evidence type="ECO:0000313" key="3">
    <source>
        <dbReference type="EMBL" id="MCL3788632.1"/>
    </source>
</evidence>
<keyword evidence="1" id="KW-1133">Transmembrane helix</keyword>
<comment type="caution">
    <text evidence="3">The sequence shown here is derived from an EMBL/GenBank/DDBJ whole genome shotgun (WGS) entry which is preliminary data.</text>
</comment>
<gene>
    <name evidence="3" type="ORF">E2N93_11710</name>
</gene>
<proteinExistence type="predicted"/>
<accession>A0ABT0NL53</accession>
<dbReference type="InterPro" id="IPR005182">
    <property type="entry name" value="YdbS-like_PH"/>
</dbReference>
<keyword evidence="1" id="KW-0472">Membrane</keyword>
<evidence type="ECO:0000256" key="1">
    <source>
        <dbReference type="SAM" id="Phobius"/>
    </source>
</evidence>
<dbReference type="Pfam" id="PF03703">
    <property type="entry name" value="bPH_2"/>
    <property type="match status" value="1"/>
</dbReference>
<protein>
    <submittedName>
        <fullName evidence="3">PH domain-containing protein</fullName>
    </submittedName>
</protein>
<evidence type="ECO:0000313" key="4">
    <source>
        <dbReference type="Proteomes" id="UP001056693"/>
    </source>
</evidence>
<feature type="domain" description="YdbS-like PH" evidence="2">
    <location>
        <begin position="131"/>
        <end position="185"/>
    </location>
</feature>
<organism evidence="3 4">
    <name type="scientific">Ruminococcus bromii</name>
    <dbReference type="NCBI Taxonomy" id="40518"/>
    <lineage>
        <taxon>Bacteria</taxon>
        <taxon>Bacillati</taxon>
        <taxon>Bacillota</taxon>
        <taxon>Clostridia</taxon>
        <taxon>Eubacteriales</taxon>
        <taxon>Oscillospiraceae</taxon>
        <taxon>Ruminococcus</taxon>
    </lineage>
</organism>
<feature type="transmembrane region" description="Helical" evidence="1">
    <location>
        <begin position="106"/>
        <end position="126"/>
    </location>
</feature>
<name>A0ABT0NL53_9FIRM</name>
<dbReference type="Proteomes" id="UP001056693">
    <property type="component" value="Unassembled WGS sequence"/>
</dbReference>
<keyword evidence="4" id="KW-1185">Reference proteome</keyword>
<sequence>MYYNKMNYTTNRQNFTVTQRVLILNYDYTLTDTLKMAVGSQTVLRKGKPERKCAVLQRFFNPMLIFSLLISVYVLIAYINGDAPLTPKAPMFLGEPADEFKYAFRFYLFIFLNILPTILYVIGFAFSVRQYKNAEYAITDCGVFLTKGLFSKKLYYKPYREIYDIQIRKEISDSLCKTGTVTLSFEFPEQKIGSLTPVNMTPLKIKNISDYMEVYKLLQENVRRTNYV</sequence>